<organism evidence="2 3">
    <name type="scientific">Litoribrevibacter albus</name>
    <dbReference type="NCBI Taxonomy" id="1473156"/>
    <lineage>
        <taxon>Bacteria</taxon>
        <taxon>Pseudomonadati</taxon>
        <taxon>Pseudomonadota</taxon>
        <taxon>Gammaproteobacteria</taxon>
        <taxon>Oceanospirillales</taxon>
        <taxon>Oceanospirillaceae</taxon>
        <taxon>Litoribrevibacter</taxon>
    </lineage>
</organism>
<name>A0AA37SCC6_9GAMM</name>
<sequence>MVKWSMSQCQSAVLDSQGMHERQDSVRVTVMVALLICALLMSPLAMSSSSGNSAPQIRKTVLPLVLDIQTALNPEATEENSTPAIDISHAEQLIQTLLERDLTNYEQALAHQFAATLALEKKDYQGAFDAFHNAWLLEVYAVPQQLQIQRTLAQLAMQLGKWQTSVDFYVPWIEAINGGEFETKVSAQDYVYVAQSYYRLETWPDTVRYVDNAIGASQNPIPESWYRMKLTGLLNQYEPAKQYEPQSQNEQAKQAHSQAHSKHISKTVKESLRRQAVDVSKILVREYPSTLYWRQLALLHQQGDQPGSKDQNERKALSALHSAYVAGFLTAEQDLMWMITLMIQQGNYYQAGTLLEMSLNEQRIAGSESHLKTLADTWIMAKDYARAETTLTALVKLNDEAQYRKTLSDVQAIIKAQVKAES</sequence>
<evidence type="ECO:0000313" key="3">
    <source>
        <dbReference type="Proteomes" id="UP001161389"/>
    </source>
</evidence>
<proteinExistence type="predicted"/>
<dbReference type="RefSeq" id="WP_284382816.1">
    <property type="nucleotide sequence ID" value="NZ_BSNM01000016.1"/>
</dbReference>
<comment type="caution">
    <text evidence="2">The sequence shown here is derived from an EMBL/GenBank/DDBJ whole genome shotgun (WGS) entry which is preliminary data.</text>
</comment>
<evidence type="ECO:0000313" key="2">
    <source>
        <dbReference type="EMBL" id="GLQ32716.1"/>
    </source>
</evidence>
<protein>
    <recommendedName>
        <fullName evidence="4">Tetratricopeptide repeat protein</fullName>
    </recommendedName>
</protein>
<gene>
    <name evidence="2" type="ORF">GCM10007876_31950</name>
</gene>
<dbReference type="Proteomes" id="UP001161389">
    <property type="component" value="Unassembled WGS sequence"/>
</dbReference>
<evidence type="ECO:0000256" key="1">
    <source>
        <dbReference type="SAM" id="MobiDB-lite"/>
    </source>
</evidence>
<reference evidence="2" key="1">
    <citation type="journal article" date="2014" name="Int. J. Syst. Evol. Microbiol.">
        <title>Complete genome sequence of Corynebacterium casei LMG S-19264T (=DSM 44701T), isolated from a smear-ripened cheese.</title>
        <authorList>
            <consortium name="US DOE Joint Genome Institute (JGI-PGF)"/>
            <person name="Walter F."/>
            <person name="Albersmeier A."/>
            <person name="Kalinowski J."/>
            <person name="Ruckert C."/>
        </authorList>
    </citation>
    <scope>NUCLEOTIDE SEQUENCE</scope>
    <source>
        <strain evidence="2">NBRC 110071</strain>
    </source>
</reference>
<accession>A0AA37SCC6</accession>
<dbReference type="Gene3D" id="1.25.40.10">
    <property type="entry name" value="Tetratricopeptide repeat domain"/>
    <property type="match status" value="1"/>
</dbReference>
<keyword evidence="3" id="KW-1185">Reference proteome</keyword>
<reference evidence="2" key="2">
    <citation type="submission" date="2023-01" db="EMBL/GenBank/DDBJ databases">
        <title>Draft genome sequence of Litoribrevibacter albus strain NBRC 110071.</title>
        <authorList>
            <person name="Sun Q."/>
            <person name="Mori K."/>
        </authorList>
    </citation>
    <scope>NUCLEOTIDE SEQUENCE</scope>
    <source>
        <strain evidence="2">NBRC 110071</strain>
    </source>
</reference>
<evidence type="ECO:0008006" key="4">
    <source>
        <dbReference type="Google" id="ProtNLM"/>
    </source>
</evidence>
<dbReference type="InterPro" id="IPR011990">
    <property type="entry name" value="TPR-like_helical_dom_sf"/>
</dbReference>
<feature type="compositionally biased region" description="Polar residues" evidence="1">
    <location>
        <begin position="244"/>
        <end position="258"/>
    </location>
</feature>
<dbReference type="AlphaFoldDB" id="A0AA37SCC6"/>
<dbReference type="EMBL" id="BSNM01000016">
    <property type="protein sequence ID" value="GLQ32716.1"/>
    <property type="molecule type" value="Genomic_DNA"/>
</dbReference>
<feature type="region of interest" description="Disordered" evidence="1">
    <location>
        <begin position="242"/>
        <end position="266"/>
    </location>
</feature>